<reference evidence="1 2" key="1">
    <citation type="submission" date="2015-08" db="EMBL/GenBank/DDBJ databases">
        <title>Complete genome sequence of Sulfurifustis variabilis.</title>
        <authorList>
            <person name="Miura A."/>
            <person name="Kojima H."/>
            <person name="Fukui M."/>
        </authorList>
    </citation>
    <scope>NUCLEOTIDE SEQUENCE [LARGE SCALE GENOMIC DNA]</scope>
    <source>
        <strain evidence="2">skN76</strain>
    </source>
</reference>
<dbReference type="Proteomes" id="UP000218899">
    <property type="component" value="Chromosome"/>
</dbReference>
<dbReference type="OrthoDB" id="9802127at2"/>
<sequence>MLDWPEERAAEEDTAPRWYQPGSNLCLDFHGDPAASLAVYSDGNHHMALRACLAAFRRRHPAAGEPFYATTPPGVLLALLDAGRLRLGNLVIAARPHVFISPPGVLDRAVAKGAMAGHMPFMRSRGNVLLVVKGNPKGIRRLTDLDRPGVRLFLSNPEREAASYEVYRDTLAGLARQAGIRLALLADAGRVVYGERIHHREAPEAVADGRADAALVYYHLALRYTRIFPERFDLVSLDGAPERASADNVVTRLHAGLVGDGGAHGRALLDFLLGEEAAGIYAHHGLARAE</sequence>
<dbReference type="RefSeq" id="WP_096462489.1">
    <property type="nucleotide sequence ID" value="NZ_AP014936.1"/>
</dbReference>
<proteinExistence type="predicted"/>
<keyword evidence="2" id="KW-1185">Reference proteome</keyword>
<name>A0A1B4VBW1_9GAMM</name>
<dbReference type="Gene3D" id="3.40.190.10">
    <property type="entry name" value="Periplasmic binding protein-like II"/>
    <property type="match status" value="1"/>
</dbReference>
<protein>
    <submittedName>
        <fullName evidence="1">Glycine/betaine ABC transporter substrate-binding protein</fullName>
    </submittedName>
</protein>
<dbReference type="KEGG" id="sva:SVA_3628"/>
<accession>A0A1B4VBW1</accession>
<dbReference type="Pfam" id="PF13531">
    <property type="entry name" value="SBP_bac_11"/>
    <property type="match status" value="1"/>
</dbReference>
<organism evidence="1 2">
    <name type="scientific">Sulfurifustis variabilis</name>
    <dbReference type="NCBI Taxonomy" id="1675686"/>
    <lineage>
        <taxon>Bacteria</taxon>
        <taxon>Pseudomonadati</taxon>
        <taxon>Pseudomonadota</taxon>
        <taxon>Gammaproteobacteria</taxon>
        <taxon>Acidiferrobacterales</taxon>
        <taxon>Acidiferrobacteraceae</taxon>
        <taxon>Sulfurifustis</taxon>
    </lineage>
</organism>
<dbReference type="SUPFAM" id="SSF53850">
    <property type="entry name" value="Periplasmic binding protein-like II"/>
    <property type="match status" value="1"/>
</dbReference>
<gene>
    <name evidence="1" type="ORF">SVA_3628</name>
</gene>
<dbReference type="EMBL" id="AP014936">
    <property type="protein sequence ID" value="BAU50164.1"/>
    <property type="molecule type" value="Genomic_DNA"/>
</dbReference>
<dbReference type="AlphaFoldDB" id="A0A1B4VBW1"/>
<evidence type="ECO:0000313" key="2">
    <source>
        <dbReference type="Proteomes" id="UP000218899"/>
    </source>
</evidence>
<evidence type="ECO:0000313" key="1">
    <source>
        <dbReference type="EMBL" id="BAU50164.1"/>
    </source>
</evidence>